<sequence length="70" mass="8306">MEIWGQSNKDYRCDLSNILKTQNTKNFDHIIPLNLYRTNDAFQLLCVKCNKSKGDRYTLTRSVTAPFWNY</sequence>
<dbReference type="Gene3D" id="1.10.30.50">
    <property type="match status" value="1"/>
</dbReference>
<dbReference type="CDD" id="cd00085">
    <property type="entry name" value="HNHc"/>
    <property type="match status" value="1"/>
</dbReference>
<dbReference type="EMBL" id="SLUB01000023">
    <property type="protein sequence ID" value="THE11895.1"/>
    <property type="molecule type" value="Genomic_DNA"/>
</dbReference>
<comment type="caution">
    <text evidence="1">The sequence shown here is derived from an EMBL/GenBank/DDBJ whole genome shotgun (WGS) entry which is preliminary data.</text>
</comment>
<evidence type="ECO:0000313" key="2">
    <source>
        <dbReference type="Proteomes" id="UP000306477"/>
    </source>
</evidence>
<dbReference type="Proteomes" id="UP000306477">
    <property type="component" value="Unassembled WGS sequence"/>
</dbReference>
<name>A0A4S3PRJ1_9BACI</name>
<dbReference type="InterPro" id="IPR003615">
    <property type="entry name" value="HNH_nuc"/>
</dbReference>
<accession>A0A4S3PRJ1</accession>
<keyword evidence="2" id="KW-1185">Reference proteome</keyword>
<reference evidence="1 2" key="1">
    <citation type="journal article" date="2019" name="Indoor Air">
        <title>Impacts of indoor surface finishes on bacterial viability.</title>
        <authorList>
            <person name="Hu J."/>
            <person name="Maamar S.B."/>
            <person name="Glawe A.J."/>
            <person name="Gottel N."/>
            <person name="Gilbert J.A."/>
            <person name="Hartmann E.M."/>
        </authorList>
    </citation>
    <scope>NUCLEOTIDE SEQUENCE [LARGE SCALE GENOMIC DNA]</scope>
    <source>
        <strain evidence="1 2">AF060A6</strain>
    </source>
</reference>
<organism evidence="1 2">
    <name type="scientific">Bacillus timonensis</name>
    <dbReference type="NCBI Taxonomy" id="1033734"/>
    <lineage>
        <taxon>Bacteria</taxon>
        <taxon>Bacillati</taxon>
        <taxon>Bacillota</taxon>
        <taxon>Bacilli</taxon>
        <taxon>Bacillales</taxon>
        <taxon>Bacillaceae</taxon>
        <taxon>Bacillus</taxon>
    </lineage>
</organism>
<protein>
    <recommendedName>
        <fullName evidence="3">HNH endonuclease</fullName>
    </recommendedName>
</protein>
<evidence type="ECO:0008006" key="3">
    <source>
        <dbReference type="Google" id="ProtNLM"/>
    </source>
</evidence>
<proteinExistence type="predicted"/>
<gene>
    <name evidence="1" type="ORF">E1I69_13440</name>
</gene>
<dbReference type="OrthoDB" id="9802901at2"/>
<dbReference type="AlphaFoldDB" id="A0A4S3PRJ1"/>
<evidence type="ECO:0000313" key="1">
    <source>
        <dbReference type="EMBL" id="THE11895.1"/>
    </source>
</evidence>